<gene>
    <name evidence="2" type="primary">mobB</name>
    <name evidence="2" type="ORF">M5X19_11430</name>
</gene>
<comment type="caution">
    <text evidence="2">The sequence shown here is derived from an EMBL/GenBank/DDBJ whole genome shotgun (WGS) entry which is preliminary data.</text>
</comment>
<dbReference type="Pfam" id="PF03205">
    <property type="entry name" value="MobB"/>
    <property type="match status" value="1"/>
</dbReference>
<evidence type="ECO:0000313" key="3">
    <source>
        <dbReference type="Proteomes" id="UP001527099"/>
    </source>
</evidence>
<dbReference type="SUPFAM" id="SSF52540">
    <property type="entry name" value="P-loop containing nucleoside triphosphate hydrolases"/>
    <property type="match status" value="1"/>
</dbReference>
<organism evidence="2 3">
    <name type="scientific">Paenibacillus alginolyticus</name>
    <dbReference type="NCBI Taxonomy" id="59839"/>
    <lineage>
        <taxon>Bacteria</taxon>
        <taxon>Bacillati</taxon>
        <taxon>Bacillota</taxon>
        <taxon>Bacilli</taxon>
        <taxon>Bacillales</taxon>
        <taxon>Paenibacillaceae</taxon>
        <taxon>Paenibacillus</taxon>
    </lineage>
</organism>
<dbReference type="InterPro" id="IPR052539">
    <property type="entry name" value="MGD_biosynthesis_adapter"/>
</dbReference>
<reference evidence="2 3" key="1">
    <citation type="submission" date="2022-05" db="EMBL/GenBank/DDBJ databases">
        <title>Genome Sequencing of Bee-Associated Microbes.</title>
        <authorList>
            <person name="Dunlap C."/>
        </authorList>
    </citation>
    <scope>NUCLEOTIDE SEQUENCE [LARGE SCALE GENOMIC DNA]</scope>
    <source>
        <strain evidence="2 3">NRRL B-14421</strain>
    </source>
</reference>
<dbReference type="RefSeq" id="WP_268615107.1">
    <property type="nucleotide sequence ID" value="NZ_JAMDMX010000035.1"/>
</dbReference>
<evidence type="ECO:0000259" key="1">
    <source>
        <dbReference type="Pfam" id="PF03205"/>
    </source>
</evidence>
<dbReference type="NCBIfam" id="TIGR00176">
    <property type="entry name" value="mobB"/>
    <property type="match status" value="1"/>
</dbReference>
<keyword evidence="3" id="KW-1185">Reference proteome</keyword>
<accession>A0ABT4GBD6</accession>
<sequence length="166" mass="18655">MAHCMGFAGYSNSGKTTLVAKLIVEMKQRGHRIAVMKHDAHGHYKEAAGTDSATFVESGAEAVITLSPDEIHVFEKKRNPSLEEQLSAYVHLDYVFIEGFKKEKHPKIAVFRTIEQSEIIQTLEPEPIAIATDMDDFKFGSRAFPSFDLNNIQGIADFIEQYFESN</sequence>
<dbReference type="InterPro" id="IPR027417">
    <property type="entry name" value="P-loop_NTPase"/>
</dbReference>
<name>A0ABT4GBD6_9BACL</name>
<proteinExistence type="predicted"/>
<dbReference type="Gene3D" id="3.40.50.300">
    <property type="entry name" value="P-loop containing nucleotide triphosphate hydrolases"/>
    <property type="match status" value="1"/>
</dbReference>
<evidence type="ECO:0000313" key="2">
    <source>
        <dbReference type="EMBL" id="MCY9693502.1"/>
    </source>
</evidence>
<dbReference type="CDD" id="cd03116">
    <property type="entry name" value="MobB"/>
    <property type="match status" value="1"/>
</dbReference>
<dbReference type="InterPro" id="IPR004435">
    <property type="entry name" value="MobB_dom"/>
</dbReference>
<feature type="domain" description="Molybdopterin-guanine dinucleotide biosynthesis protein B (MobB)" evidence="1">
    <location>
        <begin position="5"/>
        <end position="133"/>
    </location>
</feature>
<dbReference type="PANTHER" id="PTHR40072">
    <property type="entry name" value="MOLYBDOPTERIN-GUANINE DINUCLEOTIDE BIOSYNTHESIS ADAPTER PROTEIN-RELATED"/>
    <property type="match status" value="1"/>
</dbReference>
<dbReference type="EMBL" id="JAMDMX010000035">
    <property type="protein sequence ID" value="MCY9693502.1"/>
    <property type="molecule type" value="Genomic_DNA"/>
</dbReference>
<dbReference type="PANTHER" id="PTHR40072:SF1">
    <property type="entry name" value="MOLYBDOPTERIN-GUANINE DINUCLEOTIDE BIOSYNTHESIS ADAPTER PROTEIN"/>
    <property type="match status" value="1"/>
</dbReference>
<protein>
    <submittedName>
        <fullName evidence="2">Molybdopterin-guanine dinucleotide biosynthesis protein B</fullName>
    </submittedName>
</protein>
<dbReference type="Proteomes" id="UP001527099">
    <property type="component" value="Unassembled WGS sequence"/>
</dbReference>